<dbReference type="EMBL" id="EQ980605">
    <property type="protein sequence ID" value="EEF25064.1"/>
    <property type="molecule type" value="Genomic_DNA"/>
</dbReference>
<proteinExistence type="predicted"/>
<sequence length="84" mass="9070">MEIPGQQRFDSLDGSGRRQFALHPAQPGVGLEAIGAGRVDKRLDYSTRVCTRGCVCKEPALPPDYGGTYAVFAFVMPTPGLCRL</sequence>
<dbReference type="AlphaFoldDB" id="B9TGF0"/>
<reference evidence="2" key="1">
    <citation type="journal article" date="2010" name="Nat. Biotechnol.">
        <title>Draft genome sequence of the oilseed species Ricinus communis.</title>
        <authorList>
            <person name="Chan A.P."/>
            <person name="Crabtree J."/>
            <person name="Zhao Q."/>
            <person name="Lorenzi H."/>
            <person name="Orvis J."/>
            <person name="Puiu D."/>
            <person name="Melake-Berhan A."/>
            <person name="Jones K.M."/>
            <person name="Redman J."/>
            <person name="Chen G."/>
            <person name="Cahoon E.B."/>
            <person name="Gedil M."/>
            <person name="Stanke M."/>
            <person name="Haas B.J."/>
            <person name="Wortman J.R."/>
            <person name="Fraser-Liggett C.M."/>
            <person name="Ravel J."/>
            <person name="Rabinowicz P.D."/>
        </authorList>
    </citation>
    <scope>NUCLEOTIDE SEQUENCE [LARGE SCALE GENOMIC DNA]</scope>
    <source>
        <strain evidence="2">cv. Hale</strain>
    </source>
</reference>
<keyword evidence="2" id="KW-1185">Reference proteome</keyword>
<organism evidence="1 2">
    <name type="scientific">Ricinus communis</name>
    <name type="common">Castor bean</name>
    <dbReference type="NCBI Taxonomy" id="3988"/>
    <lineage>
        <taxon>Eukaryota</taxon>
        <taxon>Viridiplantae</taxon>
        <taxon>Streptophyta</taxon>
        <taxon>Embryophyta</taxon>
        <taxon>Tracheophyta</taxon>
        <taxon>Spermatophyta</taxon>
        <taxon>Magnoliopsida</taxon>
        <taxon>eudicotyledons</taxon>
        <taxon>Gunneridae</taxon>
        <taxon>Pentapetalae</taxon>
        <taxon>rosids</taxon>
        <taxon>fabids</taxon>
        <taxon>Malpighiales</taxon>
        <taxon>Euphorbiaceae</taxon>
        <taxon>Acalyphoideae</taxon>
        <taxon>Acalypheae</taxon>
        <taxon>Ricinus</taxon>
    </lineage>
</organism>
<accession>B9TGF0</accession>
<evidence type="ECO:0000313" key="2">
    <source>
        <dbReference type="Proteomes" id="UP000008311"/>
    </source>
</evidence>
<name>B9TGF0_RICCO</name>
<protein>
    <submittedName>
        <fullName evidence="1">Uncharacterized protein</fullName>
    </submittedName>
</protein>
<gene>
    <name evidence="1" type="ORF">RCOM_1800290</name>
</gene>
<dbReference type="InParanoid" id="B9TGF0"/>
<dbReference type="Proteomes" id="UP000008311">
    <property type="component" value="Unassembled WGS sequence"/>
</dbReference>
<evidence type="ECO:0000313" key="1">
    <source>
        <dbReference type="EMBL" id="EEF25064.1"/>
    </source>
</evidence>